<evidence type="ECO:0000313" key="2">
    <source>
        <dbReference type="EMBL" id="TSJ78751.1"/>
    </source>
</evidence>
<proteinExistence type="predicted"/>
<organism evidence="2 3">
    <name type="scientific">Rariglobus hedericola</name>
    <dbReference type="NCBI Taxonomy" id="2597822"/>
    <lineage>
        <taxon>Bacteria</taxon>
        <taxon>Pseudomonadati</taxon>
        <taxon>Verrucomicrobiota</taxon>
        <taxon>Opitutia</taxon>
        <taxon>Opitutales</taxon>
        <taxon>Opitutaceae</taxon>
        <taxon>Rariglobus</taxon>
    </lineage>
</organism>
<name>A0A556QQ47_9BACT</name>
<keyword evidence="1" id="KW-0732">Signal</keyword>
<dbReference type="EMBL" id="VMBG01000001">
    <property type="protein sequence ID" value="TSJ78751.1"/>
    <property type="molecule type" value="Genomic_DNA"/>
</dbReference>
<evidence type="ECO:0000313" key="3">
    <source>
        <dbReference type="Proteomes" id="UP000315648"/>
    </source>
</evidence>
<accession>A0A556QQ47</accession>
<evidence type="ECO:0008006" key="4">
    <source>
        <dbReference type="Google" id="ProtNLM"/>
    </source>
</evidence>
<gene>
    <name evidence="2" type="ORF">FPL22_05435</name>
</gene>
<feature type="signal peptide" evidence="1">
    <location>
        <begin position="1"/>
        <end position="19"/>
    </location>
</feature>
<feature type="chain" id="PRO_5022114408" description="DUF2959 family protein" evidence="1">
    <location>
        <begin position="20"/>
        <end position="225"/>
    </location>
</feature>
<comment type="caution">
    <text evidence="2">The sequence shown here is derived from an EMBL/GenBank/DDBJ whole genome shotgun (WGS) entry which is preliminary data.</text>
</comment>
<dbReference type="RefSeq" id="WP_144229092.1">
    <property type="nucleotide sequence ID" value="NZ_CBCRVV010000002.1"/>
</dbReference>
<dbReference type="PROSITE" id="PS51257">
    <property type="entry name" value="PROKAR_LIPOPROTEIN"/>
    <property type="match status" value="1"/>
</dbReference>
<dbReference type="Proteomes" id="UP000315648">
    <property type="component" value="Unassembled WGS sequence"/>
</dbReference>
<evidence type="ECO:0000256" key="1">
    <source>
        <dbReference type="SAM" id="SignalP"/>
    </source>
</evidence>
<dbReference type="OrthoDB" id="1524019at2"/>
<dbReference type="AlphaFoldDB" id="A0A556QQ47"/>
<keyword evidence="3" id="KW-1185">Reference proteome</keyword>
<reference evidence="2 3" key="1">
    <citation type="submission" date="2019-07" db="EMBL/GenBank/DDBJ databases">
        <title>Description of 53C-WASEF.</title>
        <authorList>
            <person name="Pitt A."/>
            <person name="Hahn M.W."/>
        </authorList>
    </citation>
    <scope>NUCLEOTIDE SEQUENCE [LARGE SCALE GENOMIC DNA]</scope>
    <source>
        <strain evidence="2 3">53C-WASEF</strain>
    </source>
</reference>
<sequence>MMKPRTSLFALSFSAGLLALTLTGCSSFSGRSAGPDATKPVGGKAINLLQLRDNVKATRVSLNRTTDALNRIPTAPNAQEAYASFSLELAAFKKLSAETLQDSADVRNRGRELFTQWDLETQSIKNPDIRAIAEKRRSALSASYNEMITPLITARVDLADVTSDLTDIQKALSLDLTPAGIDAVKKPIDKINRSAKTSANSLDAFADKLDKIVAELPSATVAPVK</sequence>
<protein>
    <recommendedName>
        <fullName evidence="4">DUF2959 family protein</fullName>
    </recommendedName>
</protein>